<evidence type="ECO:0008006" key="3">
    <source>
        <dbReference type="Google" id="ProtNLM"/>
    </source>
</evidence>
<dbReference type="EMBL" id="CABVHJ010000003">
    <property type="protein sequence ID" value="VVM55529.1"/>
    <property type="molecule type" value="Genomic_DNA"/>
</dbReference>
<dbReference type="PANTHER" id="PTHR36154:SF1">
    <property type="entry name" value="DNA-BINDING TRANSCRIPTIONAL ACTIVATOR ALPA"/>
    <property type="match status" value="1"/>
</dbReference>
<sequence>MRIIRLIEVIASTGLARSTIYKYIADSTFPKPVSLGERCVGWVEGEVHDWILARIEARDLAD</sequence>
<evidence type="ECO:0000313" key="2">
    <source>
        <dbReference type="Proteomes" id="UP000327167"/>
    </source>
</evidence>
<name>A0A5E6QJV4_PSEFL</name>
<dbReference type="PANTHER" id="PTHR36154">
    <property type="entry name" value="DNA-BINDING TRANSCRIPTIONAL ACTIVATOR ALPA"/>
    <property type="match status" value="1"/>
</dbReference>
<dbReference type="InterPro" id="IPR010260">
    <property type="entry name" value="AlpA"/>
</dbReference>
<dbReference type="Gene3D" id="1.10.238.160">
    <property type="match status" value="1"/>
</dbReference>
<accession>A0A5E6QJV4</accession>
<protein>
    <recommendedName>
        <fullName evidence="3">AlpA family transcriptional regulator</fullName>
    </recommendedName>
</protein>
<proteinExistence type="predicted"/>
<evidence type="ECO:0000313" key="1">
    <source>
        <dbReference type="EMBL" id="VVM55529.1"/>
    </source>
</evidence>
<dbReference type="RefSeq" id="WP_150649591.1">
    <property type="nucleotide sequence ID" value="NZ_CABVHJ010000003.1"/>
</dbReference>
<organism evidence="1 2">
    <name type="scientific">Pseudomonas fluorescens</name>
    <dbReference type="NCBI Taxonomy" id="294"/>
    <lineage>
        <taxon>Bacteria</taxon>
        <taxon>Pseudomonadati</taxon>
        <taxon>Pseudomonadota</taxon>
        <taxon>Gammaproteobacteria</taxon>
        <taxon>Pseudomonadales</taxon>
        <taxon>Pseudomonadaceae</taxon>
        <taxon>Pseudomonas</taxon>
    </lineage>
</organism>
<dbReference type="AlphaFoldDB" id="A0A5E6QJV4"/>
<dbReference type="Proteomes" id="UP000327167">
    <property type="component" value="Unassembled WGS sequence"/>
</dbReference>
<gene>
    <name evidence="1" type="ORF">PS655_01005</name>
</gene>
<dbReference type="Pfam" id="PF05930">
    <property type="entry name" value="Phage_AlpA"/>
    <property type="match status" value="1"/>
</dbReference>
<reference evidence="1 2" key="1">
    <citation type="submission" date="2019-09" db="EMBL/GenBank/DDBJ databases">
        <authorList>
            <person name="Chandra G."/>
            <person name="Truman W A."/>
        </authorList>
    </citation>
    <scope>NUCLEOTIDE SEQUENCE [LARGE SCALE GENOMIC DNA]</scope>
    <source>
        <strain evidence="1">PS655</strain>
    </source>
</reference>
<dbReference type="InterPro" id="IPR052931">
    <property type="entry name" value="Prophage_regulatory_activator"/>
</dbReference>